<dbReference type="AlphaFoldDB" id="A0A7J7M5R7"/>
<reference evidence="2 3" key="1">
    <citation type="journal article" date="2020" name="IScience">
        <title>Genome Sequencing of the Endangered Kingdonia uniflora (Circaeasteraceae, Ranunculales) Reveals Potential Mechanisms of Evolutionary Specialization.</title>
        <authorList>
            <person name="Sun Y."/>
            <person name="Deng T."/>
            <person name="Zhang A."/>
            <person name="Moore M.J."/>
            <person name="Landis J.B."/>
            <person name="Lin N."/>
            <person name="Zhang H."/>
            <person name="Zhang X."/>
            <person name="Huang J."/>
            <person name="Zhang X."/>
            <person name="Sun H."/>
            <person name="Wang H."/>
        </authorList>
    </citation>
    <scope>NUCLEOTIDE SEQUENCE [LARGE SCALE GENOMIC DNA]</scope>
    <source>
        <strain evidence="2">TB1705</strain>
        <tissue evidence="2">Leaf</tissue>
    </source>
</reference>
<keyword evidence="1" id="KW-1133">Transmembrane helix</keyword>
<evidence type="ECO:0000313" key="3">
    <source>
        <dbReference type="Proteomes" id="UP000541444"/>
    </source>
</evidence>
<evidence type="ECO:0000256" key="1">
    <source>
        <dbReference type="SAM" id="Phobius"/>
    </source>
</evidence>
<proteinExistence type="predicted"/>
<sequence length="86" mass="9866">MFAKNRELEVINLQWVILKTLSCFFPDILSNNGGGTQIYYEGGLNYLRNLSMVHMPKAFLQFGLSNLFLWDLLMDTVLVVVYSGKD</sequence>
<organism evidence="2 3">
    <name type="scientific">Kingdonia uniflora</name>
    <dbReference type="NCBI Taxonomy" id="39325"/>
    <lineage>
        <taxon>Eukaryota</taxon>
        <taxon>Viridiplantae</taxon>
        <taxon>Streptophyta</taxon>
        <taxon>Embryophyta</taxon>
        <taxon>Tracheophyta</taxon>
        <taxon>Spermatophyta</taxon>
        <taxon>Magnoliopsida</taxon>
        <taxon>Ranunculales</taxon>
        <taxon>Circaeasteraceae</taxon>
        <taxon>Kingdonia</taxon>
    </lineage>
</organism>
<feature type="transmembrane region" description="Helical" evidence="1">
    <location>
        <begin position="58"/>
        <end position="82"/>
    </location>
</feature>
<accession>A0A7J7M5R7</accession>
<protein>
    <submittedName>
        <fullName evidence="2">Uncharacterized protein</fullName>
    </submittedName>
</protein>
<keyword evidence="1" id="KW-0812">Transmembrane</keyword>
<keyword evidence="1" id="KW-0472">Membrane</keyword>
<comment type="caution">
    <text evidence="2">The sequence shown here is derived from an EMBL/GenBank/DDBJ whole genome shotgun (WGS) entry which is preliminary data.</text>
</comment>
<dbReference type="OrthoDB" id="423598at2759"/>
<evidence type="ECO:0000313" key="2">
    <source>
        <dbReference type="EMBL" id="KAF6150241.1"/>
    </source>
</evidence>
<gene>
    <name evidence="2" type="ORF">GIB67_000115</name>
</gene>
<keyword evidence="3" id="KW-1185">Reference proteome</keyword>
<name>A0A7J7M5R7_9MAGN</name>
<dbReference type="Proteomes" id="UP000541444">
    <property type="component" value="Unassembled WGS sequence"/>
</dbReference>
<dbReference type="EMBL" id="JACGCM010001752">
    <property type="protein sequence ID" value="KAF6150241.1"/>
    <property type="molecule type" value="Genomic_DNA"/>
</dbReference>